<dbReference type="GO" id="GO:0009403">
    <property type="term" value="P:toxin biosynthetic process"/>
    <property type="evidence" value="ECO:0007669"/>
    <property type="project" value="UniProtKB-ARBA"/>
</dbReference>
<organism evidence="14 15">
    <name type="scientific">Penicillium expansum</name>
    <name type="common">Blue mold rot fungus</name>
    <dbReference type="NCBI Taxonomy" id="27334"/>
    <lineage>
        <taxon>Eukaryota</taxon>
        <taxon>Fungi</taxon>
        <taxon>Dikarya</taxon>
        <taxon>Ascomycota</taxon>
        <taxon>Pezizomycotina</taxon>
        <taxon>Eurotiomycetes</taxon>
        <taxon>Eurotiomycetidae</taxon>
        <taxon>Eurotiales</taxon>
        <taxon>Aspergillaceae</taxon>
        <taxon>Penicillium</taxon>
    </lineage>
</organism>
<feature type="active site" description="Proton donor; for dehydratase activity" evidence="9">
    <location>
        <position position="1139"/>
    </location>
</feature>
<feature type="compositionally biased region" description="Low complexity" evidence="10">
    <location>
        <begin position="2478"/>
        <end position="2493"/>
    </location>
</feature>
<dbReference type="InterPro" id="IPR009081">
    <property type="entry name" value="PP-bd_ACP"/>
</dbReference>
<dbReference type="InterPro" id="IPR016036">
    <property type="entry name" value="Malonyl_transacylase_ACP-bd"/>
</dbReference>
<dbReference type="SMART" id="SM00827">
    <property type="entry name" value="PKS_AT"/>
    <property type="match status" value="1"/>
</dbReference>
<dbReference type="InterPro" id="IPR050091">
    <property type="entry name" value="PKS_NRPS_Biosynth_Enz"/>
</dbReference>
<dbReference type="GO" id="GO:0030639">
    <property type="term" value="P:polyketide biosynthetic process"/>
    <property type="evidence" value="ECO:0007669"/>
    <property type="project" value="UniProtKB-ARBA"/>
</dbReference>
<evidence type="ECO:0000256" key="9">
    <source>
        <dbReference type="PROSITE-ProRule" id="PRU01363"/>
    </source>
</evidence>
<evidence type="ECO:0000256" key="8">
    <source>
        <dbReference type="ARBA" id="ARBA00029443"/>
    </source>
</evidence>
<dbReference type="Gene3D" id="3.40.50.720">
    <property type="entry name" value="NAD(P)-binding Rossmann-like Domain"/>
    <property type="match status" value="2"/>
</dbReference>
<dbReference type="InterPro" id="IPR032821">
    <property type="entry name" value="PKS_assoc"/>
</dbReference>
<dbReference type="PANTHER" id="PTHR43775:SF20">
    <property type="entry name" value="HYBRID PKS-NRPS SYNTHETASE APDA"/>
    <property type="match status" value="1"/>
</dbReference>
<feature type="region of interest" description="Disordered" evidence="10">
    <location>
        <begin position="2476"/>
        <end position="2553"/>
    </location>
</feature>
<dbReference type="RefSeq" id="XP_016597436.1">
    <property type="nucleotide sequence ID" value="XM_016740314.1"/>
</dbReference>
<dbReference type="Gene3D" id="3.30.559.30">
    <property type="entry name" value="Nonribosomal peptide synthetase, condensation domain"/>
    <property type="match status" value="1"/>
</dbReference>
<dbReference type="HOGENOM" id="CLU_000022_37_5_1"/>
<dbReference type="SUPFAM" id="SSF51735">
    <property type="entry name" value="NAD(P)-binding Rossmann-fold domains"/>
    <property type="match status" value="2"/>
</dbReference>
<feature type="active site" description="Proton acceptor; for dehydratase activity" evidence="9">
    <location>
        <position position="962"/>
    </location>
</feature>
<dbReference type="Pfam" id="PF08242">
    <property type="entry name" value="Methyltransf_12"/>
    <property type="match status" value="1"/>
</dbReference>
<dbReference type="Gene3D" id="3.30.70.3290">
    <property type="match status" value="1"/>
</dbReference>
<dbReference type="Pfam" id="PF00501">
    <property type="entry name" value="AMP-binding"/>
    <property type="match status" value="1"/>
</dbReference>
<evidence type="ECO:0000256" key="6">
    <source>
        <dbReference type="ARBA" id="ARBA00022737"/>
    </source>
</evidence>
<dbReference type="SUPFAM" id="SSF56801">
    <property type="entry name" value="Acetyl-CoA synthetase-like"/>
    <property type="match status" value="1"/>
</dbReference>
<dbReference type="InterPro" id="IPR045851">
    <property type="entry name" value="AMP-bd_C_sf"/>
</dbReference>
<dbReference type="Pfam" id="PF00109">
    <property type="entry name" value="ketoacyl-synt"/>
    <property type="match status" value="1"/>
</dbReference>
<evidence type="ECO:0000313" key="15">
    <source>
        <dbReference type="Proteomes" id="UP000030143"/>
    </source>
</evidence>
<dbReference type="Gene3D" id="3.40.47.10">
    <property type="match status" value="1"/>
</dbReference>
<dbReference type="CDD" id="cd00833">
    <property type="entry name" value="PKS"/>
    <property type="match status" value="1"/>
</dbReference>
<dbReference type="InterPro" id="IPR049551">
    <property type="entry name" value="PKS_DH_C"/>
</dbReference>
<dbReference type="STRING" id="27334.A0A0A2JK85"/>
<dbReference type="Gene3D" id="3.40.50.150">
    <property type="entry name" value="Vaccinia Virus protein VP39"/>
    <property type="match status" value="1"/>
</dbReference>
<accession>A0A0A2JK85</accession>
<dbReference type="GO" id="GO:0006633">
    <property type="term" value="P:fatty acid biosynthetic process"/>
    <property type="evidence" value="ECO:0007669"/>
    <property type="project" value="InterPro"/>
</dbReference>
<dbReference type="SUPFAM" id="SSF53335">
    <property type="entry name" value="S-adenosyl-L-methionine-dependent methyltransferases"/>
    <property type="match status" value="1"/>
</dbReference>
<dbReference type="SUPFAM" id="SSF52777">
    <property type="entry name" value="CoA-dependent acyltransferases"/>
    <property type="match status" value="2"/>
</dbReference>
<dbReference type="InterPro" id="IPR020841">
    <property type="entry name" value="PKS_Beta-ketoAc_synthase_dom"/>
</dbReference>
<dbReference type="Gene3D" id="1.10.1200.10">
    <property type="entry name" value="ACP-like"/>
    <property type="match status" value="1"/>
</dbReference>
<dbReference type="CDD" id="cd05930">
    <property type="entry name" value="A_NRPS"/>
    <property type="match status" value="1"/>
</dbReference>
<dbReference type="Gene3D" id="3.10.129.110">
    <property type="entry name" value="Polyketide synthase dehydratase"/>
    <property type="match status" value="1"/>
</dbReference>
<protein>
    <submittedName>
        <fullName evidence="14">Acyl transferase/acyl hydrolase/lysophospholipase</fullName>
    </submittedName>
</protein>
<dbReference type="CDD" id="cd19532">
    <property type="entry name" value="C_PKS-NRPS"/>
    <property type="match status" value="1"/>
</dbReference>
<name>A0A0A2JK85_PENEN</name>
<dbReference type="Gene3D" id="3.40.50.12780">
    <property type="entry name" value="N-terminal domain of ligase-like"/>
    <property type="match status" value="1"/>
</dbReference>
<comment type="similarity">
    <text evidence="8">In the C-terminal section; belongs to the NRP synthetase family.</text>
</comment>
<dbReference type="GO" id="GO:0032259">
    <property type="term" value="P:methylation"/>
    <property type="evidence" value="ECO:0007669"/>
    <property type="project" value="UniProtKB-KW"/>
</dbReference>
<dbReference type="InterPro" id="IPR029063">
    <property type="entry name" value="SAM-dependent_MTases_sf"/>
</dbReference>
<dbReference type="Pfam" id="PF08659">
    <property type="entry name" value="KR"/>
    <property type="match status" value="1"/>
</dbReference>
<dbReference type="GO" id="GO:0004312">
    <property type="term" value="F:fatty acid synthase activity"/>
    <property type="evidence" value="ECO:0007669"/>
    <property type="project" value="TreeGrafter"/>
</dbReference>
<keyword evidence="3" id="KW-0436">Ligase</keyword>
<dbReference type="Proteomes" id="UP000030143">
    <property type="component" value="Unassembled WGS sequence"/>
</dbReference>
<gene>
    <name evidence="14" type="ORF">PEX2_030390</name>
</gene>
<evidence type="ECO:0000256" key="7">
    <source>
        <dbReference type="ARBA" id="ARBA00023268"/>
    </source>
</evidence>
<dbReference type="PROSITE" id="PS50075">
    <property type="entry name" value="CARRIER"/>
    <property type="match status" value="2"/>
</dbReference>
<dbReference type="Gene3D" id="3.30.300.30">
    <property type="match status" value="1"/>
</dbReference>
<evidence type="ECO:0000256" key="2">
    <source>
        <dbReference type="ARBA" id="ARBA00022553"/>
    </source>
</evidence>
<keyword evidence="2" id="KW-0597">Phosphoprotein</keyword>
<feature type="region of interest" description="N-terminal hotdog fold" evidence="9">
    <location>
        <begin position="929"/>
        <end position="1064"/>
    </location>
</feature>
<dbReference type="GO" id="GO:0016874">
    <property type="term" value="F:ligase activity"/>
    <property type="evidence" value="ECO:0007669"/>
    <property type="project" value="UniProtKB-KW"/>
</dbReference>
<dbReference type="InterPro" id="IPR016039">
    <property type="entry name" value="Thiolase-like"/>
</dbReference>
<dbReference type="InterPro" id="IPR049900">
    <property type="entry name" value="PKS_mFAS_DH"/>
</dbReference>
<dbReference type="InterPro" id="IPR014043">
    <property type="entry name" value="Acyl_transferase_dom"/>
</dbReference>
<dbReference type="InterPro" id="IPR049552">
    <property type="entry name" value="PKS_DH_N"/>
</dbReference>
<dbReference type="Pfam" id="PF00550">
    <property type="entry name" value="PP-binding"/>
    <property type="match status" value="2"/>
</dbReference>
<dbReference type="InterPro" id="IPR013120">
    <property type="entry name" value="FAR_NAD-bd"/>
</dbReference>
<keyword evidence="14" id="KW-0378">Hydrolase</keyword>
<evidence type="ECO:0000259" key="11">
    <source>
        <dbReference type="PROSITE" id="PS50075"/>
    </source>
</evidence>
<dbReference type="InterPro" id="IPR000873">
    <property type="entry name" value="AMP-dep_synth/lig_dom"/>
</dbReference>
<dbReference type="SMART" id="SM00826">
    <property type="entry name" value="PKS_DH"/>
    <property type="match status" value="1"/>
</dbReference>
<dbReference type="InterPro" id="IPR020807">
    <property type="entry name" value="PKS_DH"/>
</dbReference>
<dbReference type="GO" id="GO:0004315">
    <property type="term" value="F:3-oxoacyl-[acyl-carrier-protein] synthase activity"/>
    <property type="evidence" value="ECO:0007669"/>
    <property type="project" value="InterPro"/>
</dbReference>
<dbReference type="SMART" id="SM00823">
    <property type="entry name" value="PKS_PP"/>
    <property type="match status" value="1"/>
</dbReference>
<keyword evidence="15" id="KW-1185">Reference proteome</keyword>
<dbReference type="InterPro" id="IPR020845">
    <property type="entry name" value="AMP-binding_CS"/>
</dbReference>
<dbReference type="InterPro" id="IPR036291">
    <property type="entry name" value="NAD(P)-bd_dom_sf"/>
</dbReference>
<dbReference type="InterPro" id="IPR001227">
    <property type="entry name" value="Ac_transferase_dom_sf"/>
</dbReference>
<dbReference type="Pfam" id="PF16197">
    <property type="entry name" value="KAsynt_C_assoc"/>
    <property type="match status" value="1"/>
</dbReference>
<dbReference type="InterPro" id="IPR020806">
    <property type="entry name" value="PKS_PP-bd"/>
</dbReference>
<comment type="caution">
    <text evidence="14">The sequence shown here is derived from an EMBL/GenBank/DDBJ whole genome shotgun (WGS) entry which is preliminary data.</text>
</comment>
<dbReference type="PANTHER" id="PTHR43775">
    <property type="entry name" value="FATTY ACID SYNTHASE"/>
    <property type="match status" value="1"/>
</dbReference>
<evidence type="ECO:0000313" key="14">
    <source>
        <dbReference type="EMBL" id="KGO55221.1"/>
    </source>
</evidence>
<dbReference type="PROSITE" id="PS52019">
    <property type="entry name" value="PKS_MFAS_DH"/>
    <property type="match status" value="1"/>
</dbReference>
<evidence type="ECO:0000256" key="10">
    <source>
        <dbReference type="SAM" id="MobiDB-lite"/>
    </source>
</evidence>
<dbReference type="SUPFAM" id="SSF53901">
    <property type="entry name" value="Thiolase-like"/>
    <property type="match status" value="1"/>
</dbReference>
<dbReference type="GeneID" id="27675733"/>
<evidence type="ECO:0000256" key="3">
    <source>
        <dbReference type="ARBA" id="ARBA00022598"/>
    </source>
</evidence>
<dbReference type="Gene3D" id="3.30.559.10">
    <property type="entry name" value="Chloramphenicol acetyltransferase-like domain"/>
    <property type="match status" value="1"/>
</dbReference>
<keyword evidence="6" id="KW-0677">Repeat</keyword>
<dbReference type="InterPro" id="IPR042099">
    <property type="entry name" value="ANL_N_sf"/>
</dbReference>
<dbReference type="Gene3D" id="3.40.366.10">
    <property type="entry name" value="Malonyl-Coenzyme A Acyl Carrier Protein, domain 2"/>
    <property type="match status" value="1"/>
</dbReference>
<feature type="domain" description="PKS/mFAS DH" evidence="13">
    <location>
        <begin position="929"/>
        <end position="1232"/>
    </location>
</feature>
<reference evidence="14 15" key="1">
    <citation type="journal article" date="2015" name="Mol. Plant Microbe Interact.">
        <title>Genome, transcriptome, and functional analyses of Penicillium expansum provide new insights into secondary metabolism and pathogenicity.</title>
        <authorList>
            <person name="Ballester A.R."/>
            <person name="Marcet-Houben M."/>
            <person name="Levin E."/>
            <person name="Sela N."/>
            <person name="Selma-Lazaro C."/>
            <person name="Carmona L."/>
            <person name="Wisniewski M."/>
            <person name="Droby S."/>
            <person name="Gonzalez-Candelas L."/>
            <person name="Gabaldon T."/>
        </authorList>
    </citation>
    <scope>NUCLEOTIDE SEQUENCE [LARGE SCALE GENOMIC DNA]</scope>
    <source>
        <strain evidence="14 15">MD-8</strain>
    </source>
</reference>
<dbReference type="InterPro" id="IPR018201">
    <property type="entry name" value="Ketoacyl_synth_AS"/>
</dbReference>
<keyword evidence="4" id="KW-0489">Methyltransferase</keyword>
<evidence type="ECO:0000259" key="12">
    <source>
        <dbReference type="PROSITE" id="PS52004"/>
    </source>
</evidence>
<sequence>MMDINEPIAVIGSACRFPGEADTPSKLWDILKSPRDLLRSVPQERYDADAFYHPDPMHHGTTNVRQSYFLDENVGSFDNGFFSIQPGEAEAIDPQQRILMETVYDSLCAAGQKIEDLRGSPTSVYVGLMCDDWSGVIAKDLDVFPQYGATGMARSIMANRISYFFDWHGPSMTIDTACSSSLVAVHQAIQSLRSGDSQVAVAAGANLILTPDMYIAESKLSMLSPTGRSRMWDKDVDGYARGEGIAAVVLKPLSLALRENDKIECLIRNTGVNQDGRTQGITMPSAAAQADLIRSTYAKAGLDLDDPACRPQFFHAHGTGTAAGDPQEAEAIWRAFYENRNVQDKLYVASIKTIIGHTEGAAGLASLIGTSLALHHGVIPPNMHFNTLNPRLAPFYNNLEVPTQAKLWPETFPGQPKRASINSFGFGGTNAHAILESYKPYVPSVVAGPVFSPLTFSASSEQSLRALLAEFSTYLSSHPKVSLHDLAYSLQQRTSTLAHRVAISAVSADDARPQIDAILQGERDSALGTKHLVKKNARILGVFTGQGSQWARMGARLLEESPFCAKRMDELQTILSNLSAEQRPSWTLREMIIAPEGASRVAEAAISQPICTAIQIILVDLLHAAAISFHSVVGHSSGEIGAAYAAGLVSDKDAIRIAYFRGLYAKLASSPNGKPGAMMAVGSTLEDVSQLCELEDFNGRIQIAAQNSPSSFTLSGDEDAIAEAIEVFKEEGKFARQLKVDTAYHSSHVIPCAVPYLAAMQQCTPEISEPTGTKWYSSVLQGEVMSSKKLSWQYWVDNMTQPVLFAPAVQYAWADGAFDLVLEVGPHPVLKTPCLDSIEETAGHRPPYSGVLARTKDDIQEFSNSLGFIWTQLGPNSVDFDAFEKVISQSSVARRLVPDLPKYCFDHNKTFMSFSRRSGVHNSLTAPPHPLLGKRCFDREGQHSVQWRNVLRPKELSWLHGHQIQGQIVFPATGYISMAVEAVAILAKDAKISLVSIENLQIGRAMAFKDDDASMEITFDLNIKAQSDDYIEAYFSCSSGSPHDHKTVLALNASGVIRATLGAQAYDTLPKIEAQTHNMSDVTIDRFYTFLSSLGYHYSWPFCGTAKIQRKAGYATGIVEDASASKWEDELNVHPGMLDSALQTTFAAFSCPGDERMWALHVPTNFRSIVINPHYTPLGAGKQKQFDFISVAHNYSKGKVITELNLLAQDSGHTAIQIEGMQLTPLMPALPENDAVLFSRFDYKMALPDGDAVAAKHEFKAEDLTTAMDSERISFYYLRHLVDTITAQEKADTLWHYRHLLDWAAFVVPQVLNGSNAHIPASAKHDTQADIDKLLQKHYHRTDVRLLESVGTNLPQCIRDKSNILEHMVKDGMLDDVYEEGFGLNLVNEYIADMAAQISHRYPRMNILEIGAGTGGSTRMVLPRLGSAFSTYTYTDVSSGFFGVAEERFRDYADRIIFKTYDMNNSPASQGFTEGSYDLVIASNVLHATLGLEEMMTYVRSFLKPGGFVIILETVNNDCLRVGLPMGTLSGWWLGAETGRRWGPTLTLPQWDSLLQKCGFDGIDSTTPPVHKILPGHVFCAQAVDERVSMLRSPLSDITTLPPTKASQLVIVGGETLNVHRLCRKLSSLLASRFDSVVRFNTVADLAAASLSESSTVLSLADLDTPVFSSFGPQIMDGLKALWRGSGNILWVTSGARSDNAFSYMSLGLGRCVRFEYPNINIQALDIDVINEGAGYIIAEHLLRLELLDKWSRELKPEELLWTMEPEVYIENTTAIIPRLYPYLDGNKRYNTARRVVKETRNFQKTRIMLTADDGTWHVEGASPLHLTPTVPFTTATRTLSVTNFLLSTVEIVQGCRLLLGVGVDVANGERLVFASHATESPISVPASWCHPCEGDAITALGLLSAQLFAESIIMYFGKDDTVIIHEAHPRIAGVLREKMQALAARPVFTTSTKHNCPADWIYIPKNLPHRLVRQCLPSDANKFVDLSQDSSTGNTLAANLPVTCQSIDTRFLWNTRTQVRPFVAEKEVSSVLATAFSSINNAGVVKHELANIATIPVQQLAAGMDTTAQFAIAECEDTAVEISIRAIDGGCIFRADRTYLLAGLTGELGQSLCKWMATHGAKYIALTSRKPKLSSAFQEEMQKMGMVVKCFAMDITDRDSVFNCHKGIVETMPPIIGVTNGAMILDDGLFDNMSFTSFDKVLKPKVCGSQLLDELFYDTPLDFFIFFSSTTAVMGNSGQSNYIAGNMFMNALASQRKLRGVAASSINISSVIGIGYVERAQDLNAETFTNMGYKPMSEQDVHFLFAEAILLGRPDVSGVCELSTGVTPIYADSQFKGQYLKDVKFGHFVMERSASGHQTSKTASASVRTQLASIKTVAEATSIIKESFLARLRRILAVGADEPINELVTLVEQGVDSLMAVEVRTWFLKELDLDIPVLKILGGSSVVDLLGDAISLLPPSVVDLTQLKDGIETAVGASPQQSASSSASPDSARTPESSTSGTPKMVADGTRTPLTPLNLSTSTASLASEKPSEAPGTAPTPESVPTLPDESSSIMSFGQSGFWFLNESLEDSTASNMAAMLRLNGPISSSRLQAALQIVAQRHEILRTRFYWDEEDDNRIPKQGVRGESLLELVTKEIASEREAVDELDSMRSVRWNLEDGFTMKLSLLSLSQSAHFMVVGAHHIILDGYSFSIFFKQLEAAYQQTSLPAISPSSQYSSFAVQQRRSSDNNEFENDLKYYRQHLPSTFPPIELLPLAKVKGRQPLKTYRQHMATVKINAAVTSKIRLLARKSRVTSFHFYLGALQALLFQMLPKSENIFIGIADANRLDKRYMESIGFFLNVLPLFFQRPKATATVSTMVQSARDAAYSVLGHSQLPFDVLLRHLNVPRSNTHTPLFQVFVDYRQVVQERATWANCTLLGEQWRNASTGYDIALEVTENVNTDTLISLSLQDTLYTKESADLLLRSYGEVIEFMADAATATFSAVPSWSRLDTETALAVGKASSIATEGWLTLSHQIQGSITKFGTRLALKDGNGHAMMYEDMGKRIDSICKALLQTGISQGAIVGVFQQPSCDWICSMLAILKVGAVYLPLDQRNSIPRLKSICKAAKPAVLITDDSMTSQAGELDASGATVLALSSVDYHQPEATATLAEPDSDAVILFTSGSTGEPKGIRLSHRNLLVSAQGSSRTFEHSKEDSFVVLQQSPFSFDLALDQIFAAVAHGGSLYVVPTEHRGDPTEITKAMLMEGVAYTVSTPSEYDMWLRYGFDNLQKCTKWTHAFSGGEFMKHSLARKFATLFLPQLRVFNGYGPAETTMFSTRGELDYASDSLPDPLPAGYMFPEYSVCIVDPNGRPVPLGVPGEIVIGGPGVAAGYLDMPAVTRDKFVADTYFGTAYKVYRSGDRGRLLPGGLLHCDGRLDGDSQVKLRGFRIELAEIEKVLMACASGALSHAVVTLRGEGEDKYLAAHLVFAARYAEGDRIKTLNSLKKSFPLPSYMRPSVFAILEDIPKTLHGKIDRKTIQTLPIDSHGSSSTSVSLTSAEATLSNLWRDILPVDPGNLEPFSDFFAVGGNSLLLVKLKHSIQQAFLAAPTLSTLMGATSLTDMATAIERSQPSDEIDWDRETAIPASLSNVTMSQRSHKNASLTVVLTGASGFLGRHLLSHLVRDAKVARIILLVRDIAHIQMVDGKNKVSIVEVDITLDQLGLSSDAYLAIVSNVDVVIHCAANRSFWDSYQDLQSINVQSVKSLTRLALLAGSSLHFISSGRVVLYGDDVLPPKDGSDGYVGTKWAAEKFLQKISTEKKLPVYVHRPVGVSRESKGGVDQDAVLQELTRIMGRIGSRPSFEGVAGSIDILPLDEVVSLVSKTALTSTESQDQPKGSMPLEVVYHSARLRVFVKELSLHVEADDDLRQLPSLPILDWFGKAKLAGFSYLMAAQELRMTSGGEELVSRR</sequence>
<dbReference type="Pfam" id="PF21089">
    <property type="entry name" value="PKS_DH_N"/>
    <property type="match status" value="1"/>
</dbReference>
<dbReference type="GO" id="GO:0016787">
    <property type="term" value="F:hydrolase activity"/>
    <property type="evidence" value="ECO:0007669"/>
    <property type="project" value="UniProtKB-KW"/>
</dbReference>
<dbReference type="InterPro" id="IPR036736">
    <property type="entry name" value="ACP-like_sf"/>
</dbReference>
<dbReference type="GO" id="GO:1901336">
    <property type="term" value="P:lactone biosynthetic process"/>
    <property type="evidence" value="ECO:0007669"/>
    <property type="project" value="UniProtKB-ARBA"/>
</dbReference>
<feature type="region of interest" description="C-terminal hotdog fold" evidence="9">
    <location>
        <begin position="1079"/>
        <end position="1232"/>
    </location>
</feature>
<dbReference type="VEuPathDB" id="FungiDB:PEXP_043460"/>
<dbReference type="FunFam" id="3.40.47.10:FF:000019">
    <property type="entry name" value="Polyketide synthase type I"/>
    <property type="match status" value="1"/>
</dbReference>
<dbReference type="Pfam" id="PF00698">
    <property type="entry name" value="Acyl_transf_1"/>
    <property type="match status" value="1"/>
</dbReference>
<dbReference type="Pfam" id="PF00668">
    <property type="entry name" value="Condensation"/>
    <property type="match status" value="1"/>
</dbReference>
<dbReference type="InterPro" id="IPR013217">
    <property type="entry name" value="Methyltransf_12"/>
</dbReference>
<dbReference type="InterPro" id="IPR014030">
    <property type="entry name" value="Ketoacyl_synth_N"/>
</dbReference>
<dbReference type="EMBL" id="JQFZ01000202">
    <property type="protein sequence ID" value="KGO55221.1"/>
    <property type="molecule type" value="Genomic_DNA"/>
</dbReference>
<dbReference type="GO" id="GO:0031177">
    <property type="term" value="F:phosphopantetheine binding"/>
    <property type="evidence" value="ECO:0007669"/>
    <property type="project" value="InterPro"/>
</dbReference>
<dbReference type="Pfam" id="PF02801">
    <property type="entry name" value="Ketoacyl-synt_C"/>
    <property type="match status" value="1"/>
</dbReference>
<dbReference type="SMART" id="SM00822">
    <property type="entry name" value="PKS_KR"/>
    <property type="match status" value="1"/>
</dbReference>
<keyword evidence="7" id="KW-0511">Multifunctional enzyme</keyword>
<keyword evidence="1" id="KW-0596">Phosphopantetheine</keyword>
<dbReference type="InterPro" id="IPR013968">
    <property type="entry name" value="PKS_KR"/>
</dbReference>
<dbReference type="InterPro" id="IPR001242">
    <property type="entry name" value="Condensation_dom"/>
</dbReference>
<dbReference type="PROSITE" id="PS00606">
    <property type="entry name" value="KS3_1"/>
    <property type="match status" value="1"/>
</dbReference>
<evidence type="ECO:0000259" key="13">
    <source>
        <dbReference type="PROSITE" id="PS52019"/>
    </source>
</evidence>
<dbReference type="InterPro" id="IPR042104">
    <property type="entry name" value="PKS_dehydratase_sf"/>
</dbReference>
<feature type="domain" description="Carrier" evidence="11">
    <location>
        <begin position="3534"/>
        <end position="3611"/>
    </location>
</feature>
<feature type="compositionally biased region" description="Low complexity" evidence="10">
    <location>
        <begin position="2513"/>
        <end position="2529"/>
    </location>
</feature>
<evidence type="ECO:0000256" key="1">
    <source>
        <dbReference type="ARBA" id="ARBA00022450"/>
    </source>
</evidence>
<dbReference type="Pfam" id="PF07993">
    <property type="entry name" value="NAD_binding_4"/>
    <property type="match status" value="1"/>
</dbReference>
<dbReference type="SUPFAM" id="SSF52151">
    <property type="entry name" value="FabD/lysophospholipase-like"/>
    <property type="match status" value="1"/>
</dbReference>
<feature type="domain" description="Carrier" evidence="11">
    <location>
        <begin position="2383"/>
        <end position="2458"/>
    </location>
</feature>
<keyword evidence="5 14" id="KW-0808">Transferase</keyword>
<dbReference type="SUPFAM" id="SSF47336">
    <property type="entry name" value="ACP-like"/>
    <property type="match status" value="2"/>
</dbReference>
<dbReference type="Pfam" id="PF14765">
    <property type="entry name" value="PS-DH"/>
    <property type="match status" value="1"/>
</dbReference>
<proteinExistence type="inferred from homology"/>
<feature type="domain" description="Ketosynthase family 3 (KS3)" evidence="12">
    <location>
        <begin position="5"/>
        <end position="437"/>
    </location>
</feature>
<evidence type="ECO:0000256" key="4">
    <source>
        <dbReference type="ARBA" id="ARBA00022603"/>
    </source>
</evidence>
<dbReference type="PROSITE" id="PS52004">
    <property type="entry name" value="KS3_2"/>
    <property type="match status" value="1"/>
</dbReference>
<dbReference type="InterPro" id="IPR016035">
    <property type="entry name" value="Acyl_Trfase/lysoPLipase"/>
</dbReference>
<dbReference type="PROSITE" id="PS00455">
    <property type="entry name" value="AMP_BINDING"/>
    <property type="match status" value="1"/>
</dbReference>
<dbReference type="InterPro" id="IPR023213">
    <property type="entry name" value="CAT-like_dom_sf"/>
</dbReference>
<evidence type="ECO:0000256" key="5">
    <source>
        <dbReference type="ARBA" id="ARBA00022679"/>
    </source>
</evidence>
<dbReference type="SMART" id="SM00825">
    <property type="entry name" value="PKS_KS"/>
    <property type="match status" value="1"/>
</dbReference>
<dbReference type="InterPro" id="IPR057326">
    <property type="entry name" value="KR_dom"/>
</dbReference>
<dbReference type="CDD" id="cd02440">
    <property type="entry name" value="AdoMet_MTases"/>
    <property type="match status" value="1"/>
</dbReference>
<dbReference type="InterPro" id="IPR014031">
    <property type="entry name" value="Ketoacyl_synth_C"/>
</dbReference>
<dbReference type="SUPFAM" id="SSF55048">
    <property type="entry name" value="Probable ACP-binding domain of malonyl-CoA ACP transacylase"/>
    <property type="match status" value="1"/>
</dbReference>
<dbReference type="GO" id="GO:0008168">
    <property type="term" value="F:methyltransferase activity"/>
    <property type="evidence" value="ECO:0007669"/>
    <property type="project" value="UniProtKB-KW"/>
</dbReference>